<accession>A0A8J2LNR5</accession>
<dbReference type="EMBL" id="CAJVCH010570314">
    <property type="protein sequence ID" value="CAG7834641.1"/>
    <property type="molecule type" value="Genomic_DNA"/>
</dbReference>
<dbReference type="OrthoDB" id="10683355at2759"/>
<dbReference type="Proteomes" id="UP000708208">
    <property type="component" value="Unassembled WGS sequence"/>
</dbReference>
<evidence type="ECO:0000256" key="1">
    <source>
        <dbReference type="SAM" id="SignalP"/>
    </source>
</evidence>
<dbReference type="AlphaFoldDB" id="A0A8J2LNR5"/>
<evidence type="ECO:0000313" key="2">
    <source>
        <dbReference type="EMBL" id="CAG7834641.1"/>
    </source>
</evidence>
<evidence type="ECO:0000313" key="3">
    <source>
        <dbReference type="Proteomes" id="UP000708208"/>
    </source>
</evidence>
<organism evidence="2 3">
    <name type="scientific">Allacma fusca</name>
    <dbReference type="NCBI Taxonomy" id="39272"/>
    <lineage>
        <taxon>Eukaryota</taxon>
        <taxon>Metazoa</taxon>
        <taxon>Ecdysozoa</taxon>
        <taxon>Arthropoda</taxon>
        <taxon>Hexapoda</taxon>
        <taxon>Collembola</taxon>
        <taxon>Symphypleona</taxon>
        <taxon>Sminthuridae</taxon>
        <taxon>Allacma</taxon>
    </lineage>
</organism>
<reference evidence="2" key="1">
    <citation type="submission" date="2021-06" db="EMBL/GenBank/DDBJ databases">
        <authorList>
            <person name="Hodson N. C."/>
            <person name="Mongue J. A."/>
            <person name="Jaron S. K."/>
        </authorList>
    </citation>
    <scope>NUCLEOTIDE SEQUENCE</scope>
</reference>
<feature type="signal peptide" evidence="1">
    <location>
        <begin position="1"/>
        <end position="22"/>
    </location>
</feature>
<sequence>MASFCRQFWVLIFLILPSVITSMPATSKSVTEKSEKTSSVFALDIESCTCKAASRDCEVAISSSIFSEIKCPENQHFCCSVAKKHAKDDEALKANDSTRAEVKVKIVSTEDAVKLDPLVPAYNMTTKTETRCKCKLREKCSEKNTDYSFGFHCSYDKVRCCEPVDSADSGEGDNSGVGGRVINVFTNPANEKLSKSCRCLPESQCNISPDQVLKRKDTACPDNLIQCCGEAIAEKKSDEDASALVGPEISTRLFTPSASSAAITKANESENGHSALHQPVPIPLVKIPSIREPQVDLMSMTTTIPPPNLPNQYFFTPAISQSYHKYYSAPQKPLLPSQYLNPSRPFVYRVGNRYAINQNGRGLAESERSSGSFLSNLASMLG</sequence>
<protein>
    <submittedName>
        <fullName evidence="2">Uncharacterized protein</fullName>
    </submittedName>
</protein>
<name>A0A8J2LNR5_9HEXA</name>
<proteinExistence type="predicted"/>
<keyword evidence="1" id="KW-0732">Signal</keyword>
<feature type="chain" id="PRO_5035157785" evidence="1">
    <location>
        <begin position="23"/>
        <end position="382"/>
    </location>
</feature>
<keyword evidence="3" id="KW-1185">Reference proteome</keyword>
<gene>
    <name evidence="2" type="ORF">AFUS01_LOCUS44122</name>
</gene>
<comment type="caution">
    <text evidence="2">The sequence shown here is derived from an EMBL/GenBank/DDBJ whole genome shotgun (WGS) entry which is preliminary data.</text>
</comment>